<dbReference type="AlphaFoldDB" id="A0A940WNT4"/>
<dbReference type="EMBL" id="JAFCNB010000018">
    <property type="protein sequence ID" value="MBP2707252.1"/>
    <property type="molecule type" value="Genomic_DNA"/>
</dbReference>
<evidence type="ECO:0000313" key="4">
    <source>
        <dbReference type="Proteomes" id="UP000674234"/>
    </source>
</evidence>
<dbReference type="InterPro" id="IPR003594">
    <property type="entry name" value="HATPase_dom"/>
</dbReference>
<dbReference type="SUPFAM" id="SSF55874">
    <property type="entry name" value="ATPase domain of HSP90 chaperone/DNA topoisomerase II/histidine kinase"/>
    <property type="match status" value="1"/>
</dbReference>
<evidence type="ECO:0000313" key="3">
    <source>
        <dbReference type="EMBL" id="MBP2707252.1"/>
    </source>
</evidence>
<organism evidence="3 4">
    <name type="scientific">Microbispora oryzae</name>
    <dbReference type="NCBI Taxonomy" id="2806554"/>
    <lineage>
        <taxon>Bacteria</taxon>
        <taxon>Bacillati</taxon>
        <taxon>Actinomycetota</taxon>
        <taxon>Actinomycetes</taxon>
        <taxon>Streptosporangiales</taxon>
        <taxon>Streptosporangiaceae</taxon>
        <taxon>Microbispora</taxon>
    </lineage>
</organism>
<evidence type="ECO:0000259" key="2">
    <source>
        <dbReference type="Pfam" id="PF13581"/>
    </source>
</evidence>
<feature type="domain" description="Histidine kinase/HSP90-like ATPase" evidence="2">
    <location>
        <begin position="8"/>
        <end position="132"/>
    </location>
</feature>
<reference evidence="3" key="1">
    <citation type="submission" date="2021-02" db="EMBL/GenBank/DDBJ databases">
        <title>Draft genome sequence of Microbispora sp. RL4-1S isolated from rice leaves in Thailand.</title>
        <authorList>
            <person name="Muangham S."/>
            <person name="Duangmal K."/>
        </authorList>
    </citation>
    <scope>NUCLEOTIDE SEQUENCE</scope>
    <source>
        <strain evidence="3">RL4-1S</strain>
    </source>
</reference>
<comment type="caution">
    <text evidence="3">The sequence shown here is derived from an EMBL/GenBank/DDBJ whole genome shotgun (WGS) entry which is preliminary data.</text>
</comment>
<evidence type="ECO:0000256" key="1">
    <source>
        <dbReference type="ARBA" id="ARBA00022527"/>
    </source>
</evidence>
<dbReference type="GO" id="GO:0005524">
    <property type="term" value="F:ATP binding"/>
    <property type="evidence" value="ECO:0007669"/>
    <property type="project" value="UniProtKB-KW"/>
</dbReference>
<protein>
    <submittedName>
        <fullName evidence="3">ATP-binding protein</fullName>
    </submittedName>
</protein>
<dbReference type="Gene3D" id="3.30.565.10">
    <property type="entry name" value="Histidine kinase-like ATPase, C-terminal domain"/>
    <property type="match status" value="1"/>
</dbReference>
<dbReference type="Proteomes" id="UP000674234">
    <property type="component" value="Unassembled WGS sequence"/>
</dbReference>
<dbReference type="CDD" id="cd16936">
    <property type="entry name" value="HATPase_RsbW-like"/>
    <property type="match status" value="1"/>
</dbReference>
<proteinExistence type="predicted"/>
<dbReference type="RefSeq" id="WP_210158528.1">
    <property type="nucleotide sequence ID" value="NZ_JAFCNB010000018.1"/>
</dbReference>
<dbReference type="PANTHER" id="PTHR35526">
    <property type="entry name" value="ANTI-SIGMA-F FACTOR RSBW-RELATED"/>
    <property type="match status" value="1"/>
</dbReference>
<keyword evidence="1" id="KW-0723">Serine/threonine-protein kinase</keyword>
<name>A0A940WNT4_9ACTN</name>
<keyword evidence="1" id="KW-0808">Transferase</keyword>
<accession>A0A940WNT4</accession>
<keyword evidence="3" id="KW-0067">ATP-binding</keyword>
<keyword evidence="3" id="KW-0547">Nucleotide-binding</keyword>
<dbReference type="Pfam" id="PF13581">
    <property type="entry name" value="HATPase_c_2"/>
    <property type="match status" value="1"/>
</dbReference>
<dbReference type="PANTHER" id="PTHR35526:SF3">
    <property type="entry name" value="ANTI-SIGMA-F FACTOR RSBW"/>
    <property type="match status" value="1"/>
</dbReference>
<sequence>MATVELTFTALPAHVRTARLVATAIARRTGVAEELLDEVRLAVGEACSRAVEAHRLHCPAEPVRIDLRDDGGRFEVTVTDSAPSEDVKPDLTEPNGGAIPEMAGLGIAVIAGLADEVEVSPGPKGMRIRMSWPASPNGLTVV</sequence>
<keyword evidence="1" id="KW-0418">Kinase</keyword>
<dbReference type="GO" id="GO:0004674">
    <property type="term" value="F:protein serine/threonine kinase activity"/>
    <property type="evidence" value="ECO:0007669"/>
    <property type="project" value="UniProtKB-KW"/>
</dbReference>
<dbReference type="InterPro" id="IPR050267">
    <property type="entry name" value="Anti-sigma-factor_SerPK"/>
</dbReference>
<keyword evidence="4" id="KW-1185">Reference proteome</keyword>
<dbReference type="InterPro" id="IPR036890">
    <property type="entry name" value="HATPase_C_sf"/>
</dbReference>
<gene>
    <name evidence="3" type="ORF">JOL79_26060</name>
</gene>